<accession>X6N4J9</accession>
<evidence type="ECO:0000313" key="3">
    <source>
        <dbReference type="Proteomes" id="UP000023152"/>
    </source>
</evidence>
<gene>
    <name evidence="2" type="ORF">RFI_15984</name>
</gene>
<reference evidence="2 3" key="1">
    <citation type="journal article" date="2013" name="Curr. Biol.">
        <title>The Genome of the Foraminiferan Reticulomyxa filosa.</title>
        <authorList>
            <person name="Glockner G."/>
            <person name="Hulsmann N."/>
            <person name="Schleicher M."/>
            <person name="Noegel A.A."/>
            <person name="Eichinger L."/>
            <person name="Gallinger C."/>
            <person name="Pawlowski J."/>
            <person name="Sierra R."/>
            <person name="Euteneuer U."/>
            <person name="Pillet L."/>
            <person name="Moustafa A."/>
            <person name="Platzer M."/>
            <person name="Groth M."/>
            <person name="Szafranski K."/>
            <person name="Schliwa M."/>
        </authorList>
    </citation>
    <scope>NUCLEOTIDE SEQUENCE [LARGE SCALE GENOMIC DNA]</scope>
</reference>
<sequence>MFTNVTQEDISSNNNEQNGGKKHQVIAKMLQLMKDLAKYYSDVHMDMEDCGNIKSDYIEAKEFMRWLNKEMKLFCKKSHRIKLLNIIQAHKNKINKKQDMGEEIWPEICLFLEEKN</sequence>
<feature type="compositionally biased region" description="Polar residues" evidence="1">
    <location>
        <begin position="1"/>
        <end position="18"/>
    </location>
</feature>
<evidence type="ECO:0000256" key="1">
    <source>
        <dbReference type="SAM" id="MobiDB-lite"/>
    </source>
</evidence>
<name>X6N4J9_RETFI</name>
<dbReference type="AlphaFoldDB" id="X6N4J9"/>
<comment type="caution">
    <text evidence="2">The sequence shown here is derived from an EMBL/GenBank/DDBJ whole genome shotgun (WGS) entry which is preliminary data.</text>
</comment>
<dbReference type="EMBL" id="ASPP01011841">
    <property type="protein sequence ID" value="ETO21220.1"/>
    <property type="molecule type" value="Genomic_DNA"/>
</dbReference>
<evidence type="ECO:0000313" key="2">
    <source>
        <dbReference type="EMBL" id="ETO21220.1"/>
    </source>
</evidence>
<organism evidence="2 3">
    <name type="scientific">Reticulomyxa filosa</name>
    <dbReference type="NCBI Taxonomy" id="46433"/>
    <lineage>
        <taxon>Eukaryota</taxon>
        <taxon>Sar</taxon>
        <taxon>Rhizaria</taxon>
        <taxon>Retaria</taxon>
        <taxon>Foraminifera</taxon>
        <taxon>Monothalamids</taxon>
        <taxon>Reticulomyxidae</taxon>
        <taxon>Reticulomyxa</taxon>
    </lineage>
</organism>
<dbReference type="Proteomes" id="UP000023152">
    <property type="component" value="Unassembled WGS sequence"/>
</dbReference>
<protein>
    <submittedName>
        <fullName evidence="2">Uncharacterized protein</fullName>
    </submittedName>
</protein>
<keyword evidence="3" id="KW-1185">Reference proteome</keyword>
<proteinExistence type="predicted"/>
<feature type="region of interest" description="Disordered" evidence="1">
    <location>
        <begin position="1"/>
        <end position="21"/>
    </location>
</feature>